<keyword evidence="3 6" id="KW-0812">Transmembrane</keyword>
<accession>A0A382XSH8</accession>
<evidence type="ECO:0000313" key="8">
    <source>
        <dbReference type="EMBL" id="SVD73391.1"/>
    </source>
</evidence>
<evidence type="ECO:0000259" key="7">
    <source>
        <dbReference type="Pfam" id="PF04138"/>
    </source>
</evidence>
<dbReference type="PANTHER" id="PTHR38459">
    <property type="entry name" value="PROPHAGE BACTOPRENOL-LINKED GLUCOSE TRANSLOCASE HOMOLOG"/>
    <property type="match status" value="1"/>
</dbReference>
<proteinExistence type="inferred from homology"/>
<gene>
    <name evidence="8" type="ORF">METZ01_LOCUS426245</name>
</gene>
<sequence>VLTQQLQRFLIVGFTTVVIDFTAYRLLLYLDSPTAIAKGLGFIAGTIFAYFANKLWTFDRAKGGANVFSMFVALYLTTLIINVGVNSGVIAVLGEEELFLALAFLMATGTSATLNFVGMQMIVFKGKQRIDS</sequence>
<evidence type="ECO:0000256" key="3">
    <source>
        <dbReference type="ARBA" id="ARBA00022692"/>
    </source>
</evidence>
<keyword evidence="5 6" id="KW-0472">Membrane</keyword>
<feature type="transmembrane region" description="Helical" evidence="6">
    <location>
        <begin position="99"/>
        <end position="124"/>
    </location>
</feature>
<keyword evidence="4 6" id="KW-1133">Transmembrane helix</keyword>
<evidence type="ECO:0000256" key="2">
    <source>
        <dbReference type="ARBA" id="ARBA00009399"/>
    </source>
</evidence>
<evidence type="ECO:0000256" key="5">
    <source>
        <dbReference type="ARBA" id="ARBA00023136"/>
    </source>
</evidence>
<dbReference type="Pfam" id="PF04138">
    <property type="entry name" value="GtrA_DPMS_TM"/>
    <property type="match status" value="1"/>
</dbReference>
<evidence type="ECO:0000256" key="4">
    <source>
        <dbReference type="ARBA" id="ARBA00022989"/>
    </source>
</evidence>
<feature type="transmembrane region" description="Helical" evidence="6">
    <location>
        <begin position="68"/>
        <end position="93"/>
    </location>
</feature>
<comment type="subcellular location">
    <subcellularLocation>
        <location evidence="1">Membrane</location>
        <topology evidence="1">Multi-pass membrane protein</topology>
    </subcellularLocation>
</comment>
<dbReference type="InterPro" id="IPR051401">
    <property type="entry name" value="GtrA_CellWall_Glycosyl"/>
</dbReference>
<dbReference type="InterPro" id="IPR007267">
    <property type="entry name" value="GtrA_DPMS_TM"/>
</dbReference>
<evidence type="ECO:0000256" key="1">
    <source>
        <dbReference type="ARBA" id="ARBA00004141"/>
    </source>
</evidence>
<name>A0A382XSH8_9ZZZZ</name>
<protein>
    <recommendedName>
        <fullName evidence="7">GtrA/DPMS transmembrane domain-containing protein</fullName>
    </recommendedName>
</protein>
<dbReference type="GO" id="GO:0005886">
    <property type="term" value="C:plasma membrane"/>
    <property type="evidence" value="ECO:0007669"/>
    <property type="project" value="TreeGrafter"/>
</dbReference>
<dbReference type="GO" id="GO:0000271">
    <property type="term" value="P:polysaccharide biosynthetic process"/>
    <property type="evidence" value="ECO:0007669"/>
    <property type="project" value="InterPro"/>
</dbReference>
<feature type="transmembrane region" description="Helical" evidence="6">
    <location>
        <begin position="36"/>
        <end position="56"/>
    </location>
</feature>
<feature type="non-terminal residue" evidence="8">
    <location>
        <position position="1"/>
    </location>
</feature>
<feature type="transmembrane region" description="Helical" evidence="6">
    <location>
        <begin position="9"/>
        <end position="30"/>
    </location>
</feature>
<organism evidence="8">
    <name type="scientific">marine metagenome</name>
    <dbReference type="NCBI Taxonomy" id="408172"/>
    <lineage>
        <taxon>unclassified sequences</taxon>
        <taxon>metagenomes</taxon>
        <taxon>ecological metagenomes</taxon>
    </lineage>
</organism>
<comment type="similarity">
    <text evidence="2">Belongs to the GtrA family.</text>
</comment>
<feature type="domain" description="GtrA/DPMS transmembrane" evidence="7">
    <location>
        <begin position="8"/>
        <end position="124"/>
    </location>
</feature>
<dbReference type="EMBL" id="UINC01169714">
    <property type="protein sequence ID" value="SVD73391.1"/>
    <property type="molecule type" value="Genomic_DNA"/>
</dbReference>
<dbReference type="PANTHER" id="PTHR38459:SF1">
    <property type="entry name" value="PROPHAGE BACTOPRENOL-LINKED GLUCOSE TRANSLOCASE HOMOLOG"/>
    <property type="match status" value="1"/>
</dbReference>
<reference evidence="8" key="1">
    <citation type="submission" date="2018-05" db="EMBL/GenBank/DDBJ databases">
        <authorList>
            <person name="Lanie J.A."/>
            <person name="Ng W.-L."/>
            <person name="Kazmierczak K.M."/>
            <person name="Andrzejewski T.M."/>
            <person name="Davidsen T.M."/>
            <person name="Wayne K.J."/>
            <person name="Tettelin H."/>
            <person name="Glass J.I."/>
            <person name="Rusch D."/>
            <person name="Podicherti R."/>
            <person name="Tsui H.-C.T."/>
            <person name="Winkler M.E."/>
        </authorList>
    </citation>
    <scope>NUCLEOTIDE SEQUENCE</scope>
</reference>
<dbReference type="AlphaFoldDB" id="A0A382XSH8"/>
<evidence type="ECO:0000256" key="6">
    <source>
        <dbReference type="SAM" id="Phobius"/>
    </source>
</evidence>